<evidence type="ECO:0000313" key="9">
    <source>
        <dbReference type="Proteomes" id="UP000018217"/>
    </source>
</evidence>
<organism evidence="8 9">
    <name type="scientific">Erwinia piriflorinigrans CFBP 5888</name>
    <dbReference type="NCBI Taxonomy" id="1161919"/>
    <lineage>
        <taxon>Bacteria</taxon>
        <taxon>Pseudomonadati</taxon>
        <taxon>Pseudomonadota</taxon>
        <taxon>Gammaproteobacteria</taxon>
        <taxon>Enterobacterales</taxon>
        <taxon>Erwiniaceae</taxon>
        <taxon>Erwinia</taxon>
    </lineage>
</organism>
<dbReference type="EC" id="2.3.1.184" evidence="1"/>
<dbReference type="GO" id="GO:0061579">
    <property type="term" value="F:N-acyl homoserine lactone synthase activity"/>
    <property type="evidence" value="ECO:0007669"/>
    <property type="project" value="UniProtKB-EC"/>
</dbReference>
<dbReference type="Gene3D" id="3.40.630.30">
    <property type="match status" value="1"/>
</dbReference>
<evidence type="ECO:0000256" key="6">
    <source>
        <dbReference type="ARBA" id="ARBA00022929"/>
    </source>
</evidence>
<reference evidence="8 9" key="1">
    <citation type="journal article" date="2013" name="Syst. Appl. Microbiol.">
        <title>Phylogenetic position and virulence apparatus of the pear flower necrosis pathogen Erwinia piriflorinigrans CFBP 5888T as assessed by comparative genomics.</title>
        <authorList>
            <person name="Smits T.H."/>
            <person name="Rezzonico F."/>
            <person name="Lopez M.M."/>
            <person name="Blom J."/>
            <person name="Goesmann A."/>
            <person name="Frey J.E."/>
            <person name="Duffy B."/>
        </authorList>
    </citation>
    <scope>NUCLEOTIDE SEQUENCE [LARGE SCALE GENOMIC DNA]</scope>
    <source>
        <strain evidence="9">CFBP5888</strain>
    </source>
</reference>
<keyword evidence="4" id="KW-0808">Transferase</keyword>
<dbReference type="STRING" id="1161919.EPIR_1517"/>
<evidence type="ECO:0000256" key="2">
    <source>
        <dbReference type="ARBA" id="ARBA00018768"/>
    </source>
</evidence>
<dbReference type="SUPFAM" id="SSF55729">
    <property type="entry name" value="Acyl-CoA N-acyltransferases (Nat)"/>
    <property type="match status" value="1"/>
</dbReference>
<dbReference type="PANTHER" id="PTHR39322:SF1">
    <property type="entry name" value="ISOVALERYL-HOMOSERINE LACTONE SYNTHASE"/>
    <property type="match status" value="1"/>
</dbReference>
<name>V5Z7G7_9GAMM</name>
<protein>
    <recommendedName>
        <fullName evidence="2">Acyl-homoserine-lactone synthase</fullName>
        <ecNumber evidence="1">2.3.1.184</ecNumber>
    </recommendedName>
</protein>
<dbReference type="InterPro" id="IPR016181">
    <property type="entry name" value="Acyl_CoA_acyltransferase"/>
</dbReference>
<keyword evidence="5" id="KW-0949">S-adenosyl-L-methionine</keyword>
<sequence>MRIIQTRIKDMPSSLLAKLGSYRYSVFASGEGWSIPSRLSAPGQEYDRYDCSDVICLIAWSEKHGICGYARLMAQPLTDGGGLEAGREPCVGENDAVWEMSRFSARTEIDAELPLKILWHATQLAEGLGLRYLHSAATPLLEKILDQYEISYQTLMPGIVQSEDNLFAVKIPVNQPRLAEKFDGARHFSPEEVLPTFDVSVNFGVHGHHID</sequence>
<evidence type="ECO:0000256" key="3">
    <source>
        <dbReference type="ARBA" id="ARBA00022654"/>
    </source>
</evidence>
<keyword evidence="3" id="KW-0673">Quorum sensing</keyword>
<dbReference type="GO" id="GO:0007165">
    <property type="term" value="P:signal transduction"/>
    <property type="evidence" value="ECO:0007669"/>
    <property type="project" value="TreeGrafter"/>
</dbReference>
<dbReference type="PANTHER" id="PTHR39322">
    <property type="entry name" value="ACYL-HOMOSERINE-LACTONE SYNTHASE"/>
    <property type="match status" value="1"/>
</dbReference>
<comment type="caution">
    <text evidence="8">The sequence shown here is derived from an EMBL/GenBank/DDBJ whole genome shotgun (WGS) entry which is preliminary data.</text>
</comment>
<proteinExistence type="predicted"/>
<evidence type="ECO:0000256" key="4">
    <source>
        <dbReference type="ARBA" id="ARBA00022679"/>
    </source>
</evidence>
<evidence type="ECO:0000256" key="1">
    <source>
        <dbReference type="ARBA" id="ARBA00012340"/>
    </source>
</evidence>
<keyword evidence="6" id="KW-0071">Autoinducer synthesis</keyword>
<dbReference type="AlphaFoldDB" id="V5Z7G7"/>
<gene>
    <name evidence="8" type="primary">expI</name>
    <name evidence="8" type="ORF">EPIR_1517</name>
</gene>
<dbReference type="RefSeq" id="WP_023654683.1">
    <property type="nucleotide sequence ID" value="NZ_CAHS01000014.1"/>
</dbReference>
<dbReference type="GO" id="GO:0009372">
    <property type="term" value="P:quorum sensing"/>
    <property type="evidence" value="ECO:0007669"/>
    <property type="project" value="UniProtKB-KW"/>
</dbReference>
<keyword evidence="9" id="KW-1185">Reference proteome</keyword>
<comment type="catalytic activity">
    <reaction evidence="7">
        <text>a fatty acyl-[ACP] + S-adenosyl-L-methionine = an N-acyl-L-homoserine lactone + S-methyl-5'-thioadenosine + holo-[ACP] + H(+)</text>
        <dbReference type="Rhea" id="RHEA:10096"/>
        <dbReference type="Rhea" id="RHEA-COMP:9685"/>
        <dbReference type="Rhea" id="RHEA-COMP:14125"/>
        <dbReference type="ChEBI" id="CHEBI:15378"/>
        <dbReference type="ChEBI" id="CHEBI:17509"/>
        <dbReference type="ChEBI" id="CHEBI:55474"/>
        <dbReference type="ChEBI" id="CHEBI:59789"/>
        <dbReference type="ChEBI" id="CHEBI:64479"/>
        <dbReference type="ChEBI" id="CHEBI:138651"/>
        <dbReference type="EC" id="2.3.1.184"/>
    </reaction>
</comment>
<dbReference type="OrthoDB" id="6023281at2"/>
<evidence type="ECO:0000256" key="7">
    <source>
        <dbReference type="ARBA" id="ARBA00048576"/>
    </source>
</evidence>
<dbReference type="EMBL" id="CAHS01000014">
    <property type="protein sequence ID" value="CCG86882.1"/>
    <property type="molecule type" value="Genomic_DNA"/>
</dbReference>
<dbReference type="InterPro" id="IPR001690">
    <property type="entry name" value="Autoind_synthase"/>
</dbReference>
<evidence type="ECO:0000313" key="8">
    <source>
        <dbReference type="EMBL" id="CCG86882.1"/>
    </source>
</evidence>
<dbReference type="Proteomes" id="UP000018217">
    <property type="component" value="Unassembled WGS sequence"/>
</dbReference>
<evidence type="ECO:0000256" key="5">
    <source>
        <dbReference type="ARBA" id="ARBA00022691"/>
    </source>
</evidence>
<accession>V5Z7G7</accession>